<dbReference type="SUPFAM" id="SSF56784">
    <property type="entry name" value="HAD-like"/>
    <property type="match status" value="1"/>
</dbReference>
<dbReference type="Gene3D" id="1.10.150.240">
    <property type="entry name" value="Putative phosphatase, domain 2"/>
    <property type="match status" value="1"/>
</dbReference>
<dbReference type="InterPro" id="IPR023214">
    <property type="entry name" value="HAD_sf"/>
</dbReference>
<keyword evidence="3" id="KW-1185">Reference proteome</keyword>
<dbReference type="PANTHER" id="PTHR43434">
    <property type="entry name" value="PHOSPHOGLYCOLATE PHOSPHATASE"/>
    <property type="match status" value="1"/>
</dbReference>
<protein>
    <submittedName>
        <fullName evidence="2">HAD family hydrolase</fullName>
    </submittedName>
</protein>
<dbReference type="PANTHER" id="PTHR43434:SF1">
    <property type="entry name" value="PHOSPHOGLYCOLATE PHOSPHATASE"/>
    <property type="match status" value="1"/>
</dbReference>
<dbReference type="InterPro" id="IPR036412">
    <property type="entry name" value="HAD-like_sf"/>
</dbReference>
<dbReference type="Pfam" id="PF12710">
    <property type="entry name" value="HAD"/>
    <property type="match status" value="1"/>
</dbReference>
<dbReference type="Gene3D" id="3.40.50.1000">
    <property type="entry name" value="HAD superfamily/HAD-like"/>
    <property type="match status" value="1"/>
</dbReference>
<dbReference type="Proteomes" id="UP000774570">
    <property type="component" value="Unassembled WGS sequence"/>
</dbReference>
<gene>
    <name evidence="2" type="ORF">K1Y72_25240</name>
</gene>
<proteinExistence type="predicted"/>
<sequence>MEIGRKGRIARPTPALSHSDPVASPLPGERGPGRVLGYRPVRHSYRPFTLWGVLDHDPSPIAFPAAVPAPAVPAPGGRLVIGFDLDLTLADTRAGIGAVYRALSAETGMPIDVDQVVRRIGPPLDVEIGYWFPPAEVPAMVDRYRALYPGIAIPASTLMPGAVQAVEGVRALGGGVVVVSGKNQRDTERTVAALGLDADAVIGGVFGADKGVALREHAASAYIGDHTGDVDAARAAGAVAVGVATGMFDAAALTAYGADVVLPDLLAFPGWLEPFAAGGR</sequence>
<dbReference type="InterPro" id="IPR050155">
    <property type="entry name" value="HAD-like_hydrolase_sf"/>
</dbReference>
<dbReference type="GO" id="GO:0016787">
    <property type="term" value="F:hydrolase activity"/>
    <property type="evidence" value="ECO:0007669"/>
    <property type="project" value="UniProtKB-KW"/>
</dbReference>
<evidence type="ECO:0000313" key="3">
    <source>
        <dbReference type="Proteomes" id="UP000774570"/>
    </source>
</evidence>
<name>A0ABS7FZZ3_9ACTN</name>
<dbReference type="EMBL" id="JAIBOA010000018">
    <property type="protein sequence ID" value="MBW8485710.1"/>
    <property type="molecule type" value="Genomic_DNA"/>
</dbReference>
<organism evidence="2 3">
    <name type="scientific">Actinomadura parmotrematis</name>
    <dbReference type="NCBI Taxonomy" id="2864039"/>
    <lineage>
        <taxon>Bacteria</taxon>
        <taxon>Bacillati</taxon>
        <taxon>Actinomycetota</taxon>
        <taxon>Actinomycetes</taxon>
        <taxon>Streptosporangiales</taxon>
        <taxon>Thermomonosporaceae</taxon>
        <taxon>Actinomadura</taxon>
    </lineage>
</organism>
<evidence type="ECO:0000313" key="2">
    <source>
        <dbReference type="EMBL" id="MBW8485710.1"/>
    </source>
</evidence>
<dbReference type="InterPro" id="IPR023198">
    <property type="entry name" value="PGP-like_dom2"/>
</dbReference>
<comment type="caution">
    <text evidence="2">The sequence shown here is derived from an EMBL/GenBank/DDBJ whole genome shotgun (WGS) entry which is preliminary data.</text>
</comment>
<reference evidence="2 3" key="1">
    <citation type="submission" date="2021-07" db="EMBL/GenBank/DDBJ databases">
        <title>Actinomadura sp. PM05-2 isolated from lichen.</title>
        <authorList>
            <person name="Somphong A."/>
            <person name="Phongsopitanun W."/>
            <person name="Tanasupawat S."/>
            <person name="Peongsungnone V."/>
        </authorList>
    </citation>
    <scope>NUCLEOTIDE SEQUENCE [LARGE SCALE GENOMIC DNA]</scope>
    <source>
        <strain evidence="2 3">PM05-2</strain>
    </source>
</reference>
<accession>A0ABS7FZZ3</accession>
<keyword evidence="2" id="KW-0378">Hydrolase</keyword>
<evidence type="ECO:0000256" key="1">
    <source>
        <dbReference type="SAM" id="MobiDB-lite"/>
    </source>
</evidence>
<dbReference type="SFLD" id="SFLDG01129">
    <property type="entry name" value="C1.5:_HAD__Beta-PGM__Phosphata"/>
    <property type="match status" value="1"/>
</dbReference>
<dbReference type="SFLD" id="SFLDS00003">
    <property type="entry name" value="Haloacid_Dehalogenase"/>
    <property type="match status" value="1"/>
</dbReference>
<feature type="region of interest" description="Disordered" evidence="1">
    <location>
        <begin position="1"/>
        <end position="33"/>
    </location>
</feature>